<dbReference type="Gene3D" id="2.130.10.10">
    <property type="entry name" value="YVTN repeat-like/Quinoprotein amine dehydrogenase"/>
    <property type="match status" value="1"/>
</dbReference>
<dbReference type="EMBL" id="JAAQHG020000007">
    <property type="protein sequence ID" value="KAL1588385.1"/>
    <property type="molecule type" value="Genomic_DNA"/>
</dbReference>
<organism evidence="2 3">
    <name type="scientific">Cladosporium halotolerans</name>
    <dbReference type="NCBI Taxonomy" id="1052096"/>
    <lineage>
        <taxon>Eukaryota</taxon>
        <taxon>Fungi</taxon>
        <taxon>Dikarya</taxon>
        <taxon>Ascomycota</taxon>
        <taxon>Pezizomycotina</taxon>
        <taxon>Dothideomycetes</taxon>
        <taxon>Dothideomycetidae</taxon>
        <taxon>Cladosporiales</taxon>
        <taxon>Cladosporiaceae</taxon>
        <taxon>Cladosporium</taxon>
    </lineage>
</organism>
<accession>A0AB34KYL9</accession>
<evidence type="ECO:0000313" key="3">
    <source>
        <dbReference type="Proteomes" id="UP000803884"/>
    </source>
</evidence>
<evidence type="ECO:0000256" key="1">
    <source>
        <dbReference type="ARBA" id="ARBA00005564"/>
    </source>
</evidence>
<dbReference type="RefSeq" id="XP_069231490.1">
    <property type="nucleotide sequence ID" value="XM_069371628.1"/>
</dbReference>
<name>A0AB34KYL9_9PEZI</name>
<proteinExistence type="inferred from homology"/>
<sequence>MLKTSQSLRAIRLQLHNTSSHWQRQQARMKHHLMIGTWTPPGAIFTVAFDDEKLSLELVKRTEIPKDEPISWMTFSHDRKTIYGAGMKKWNSFNVNSPTDIVHHSSHPMGGHPKANDADTKTRAIFVLAANKPPYNVYGNPFYDFAGYGNVFSVDDKGGLKENVQNYPYQDNTAIHGMVFDKDEEYLYSADMWANKVWTHKKDATTGQLTLVSSVDAPASNDHPRWVELSADSRTLYALMESGNRLCTYTIDPSTHEPIYNNDSYPLIPPGHGELYPKMYRSDVVFTSSSGKYLFATARSNSPKLTGYIAAFKLGEGGKIERQICLNPTPTSGGHSNAVSPCPWSDEWIAMCDDEVGFVEIYRWKDEFLGRVARLDIKEPGFGMNAIWYD</sequence>
<dbReference type="InterPro" id="IPR050282">
    <property type="entry name" value="Cycloisomerase_2"/>
</dbReference>
<dbReference type="PANTHER" id="PTHR30344">
    <property type="entry name" value="6-PHOSPHOGLUCONOLACTONASE-RELATED"/>
    <property type="match status" value="1"/>
</dbReference>
<evidence type="ECO:0008006" key="4">
    <source>
        <dbReference type="Google" id="ProtNLM"/>
    </source>
</evidence>
<evidence type="ECO:0000313" key="2">
    <source>
        <dbReference type="EMBL" id="KAL1588385.1"/>
    </source>
</evidence>
<protein>
    <recommendedName>
        <fullName evidence="4">Carboxy-cis,cis-muconate cyclase</fullName>
    </recommendedName>
</protein>
<comment type="caution">
    <text evidence="2">The sequence shown here is derived from an EMBL/GenBank/DDBJ whole genome shotgun (WGS) entry which is preliminary data.</text>
</comment>
<comment type="similarity">
    <text evidence="1">Belongs to the cycloisomerase 2 family.</text>
</comment>
<keyword evidence="3" id="KW-1185">Reference proteome</keyword>
<dbReference type="AlphaFoldDB" id="A0AB34KYL9"/>
<dbReference type="InterPro" id="IPR015943">
    <property type="entry name" value="WD40/YVTN_repeat-like_dom_sf"/>
</dbReference>
<dbReference type="Proteomes" id="UP000803884">
    <property type="component" value="Unassembled WGS sequence"/>
</dbReference>
<dbReference type="InterPro" id="IPR019405">
    <property type="entry name" value="Lactonase_7-beta_prop"/>
</dbReference>
<dbReference type="FunFam" id="2.130.10.10:FF:000244">
    <property type="entry name" value="Carboxy-cis,cis-muconate cyclase"/>
    <property type="match status" value="1"/>
</dbReference>
<gene>
    <name evidence="2" type="ORF">WHR41_03022</name>
</gene>
<dbReference type="GeneID" id="96004466"/>
<dbReference type="SUPFAM" id="SSF75011">
    <property type="entry name" value="3-carboxy-cis,cis-mucoante lactonizing enzyme"/>
    <property type="match status" value="1"/>
</dbReference>
<dbReference type="Pfam" id="PF10282">
    <property type="entry name" value="Lactonase"/>
    <property type="match status" value="1"/>
</dbReference>
<reference evidence="2 3" key="1">
    <citation type="journal article" date="2020" name="Microbiol. Resour. Announc.">
        <title>Draft Genome Sequence of a Cladosporium Species Isolated from the Mesophotic Ascidian Didemnum maculosum.</title>
        <authorList>
            <person name="Gioti A."/>
            <person name="Siaperas R."/>
            <person name="Nikolaivits E."/>
            <person name="Le Goff G."/>
            <person name="Ouazzani J."/>
            <person name="Kotoulas G."/>
            <person name="Topakas E."/>
        </authorList>
    </citation>
    <scope>NUCLEOTIDE SEQUENCE [LARGE SCALE GENOMIC DNA]</scope>
    <source>
        <strain evidence="2 3">TM138-S3</strain>
    </source>
</reference>
<dbReference type="PANTHER" id="PTHR30344:SF4">
    <property type="entry name" value="CYCLASE, PUTATIVE (AFU_ORTHOLOGUE AFUA_6G11580)-RELATED"/>
    <property type="match status" value="1"/>
</dbReference>
<dbReference type="GO" id="GO:0017057">
    <property type="term" value="F:6-phosphogluconolactonase activity"/>
    <property type="evidence" value="ECO:0007669"/>
    <property type="project" value="TreeGrafter"/>
</dbReference>